<gene>
    <name evidence="2" type="ORF">SAMN02787118_102587</name>
</gene>
<evidence type="ECO:0008006" key="4">
    <source>
        <dbReference type="Google" id="ProtNLM"/>
    </source>
</evidence>
<evidence type="ECO:0000313" key="3">
    <source>
        <dbReference type="Proteomes" id="UP000181942"/>
    </source>
</evidence>
<organism evidence="2 3">
    <name type="scientific">Streptomyces mirabilis</name>
    <dbReference type="NCBI Taxonomy" id="68239"/>
    <lineage>
        <taxon>Bacteria</taxon>
        <taxon>Bacillati</taxon>
        <taxon>Actinomycetota</taxon>
        <taxon>Actinomycetes</taxon>
        <taxon>Kitasatosporales</taxon>
        <taxon>Streptomycetaceae</taxon>
        <taxon>Streptomyces</taxon>
    </lineage>
</organism>
<proteinExistence type="predicted"/>
<protein>
    <recommendedName>
        <fullName evidence="4">DUF3616 domain-containing protein</fullName>
    </recommendedName>
</protein>
<dbReference type="AlphaFoldDB" id="A0A1I2DAP0"/>
<dbReference type="Proteomes" id="UP000181942">
    <property type="component" value="Unassembled WGS sequence"/>
</dbReference>
<evidence type="ECO:0000256" key="1">
    <source>
        <dbReference type="SAM" id="SignalP"/>
    </source>
</evidence>
<evidence type="ECO:0000313" key="2">
    <source>
        <dbReference type="EMBL" id="SFE77597.1"/>
    </source>
</evidence>
<accession>A0A1I2DAP0</accession>
<dbReference type="EMBL" id="FONR01000002">
    <property type="protein sequence ID" value="SFE77597.1"/>
    <property type="molecule type" value="Genomic_DNA"/>
</dbReference>
<name>A0A1I2DAP0_9ACTN</name>
<reference evidence="2 3" key="1">
    <citation type="submission" date="2016-10" db="EMBL/GenBank/DDBJ databases">
        <authorList>
            <person name="de Groot N.N."/>
        </authorList>
    </citation>
    <scope>NUCLEOTIDE SEQUENCE [LARGE SCALE GENOMIC DNA]</scope>
    <source>
        <strain evidence="2 3">OK461</strain>
    </source>
</reference>
<feature type="chain" id="PRO_5010381433" description="DUF3616 domain-containing protein" evidence="1">
    <location>
        <begin position="34"/>
        <end position="464"/>
    </location>
</feature>
<keyword evidence="1" id="KW-0732">Signal</keyword>
<sequence>MQDYLLPRGRRTLAVASGVLALAVTGLGSQARAASYGTPTLSLSAAYLSGAVGASGDPVVKVTVAQSGADAGALTVTVTKSSKTSVATTADVTVTGTGASRQVAVAARGRGYTDLTVKVTGVDGNTATKTLHYAASAAVQQAADSRYFTGSSDASAAVDVGGGYAVVADDESNTLRLYDRSVSGAPVKTWDFSSNIGVSKEIDIEGATRVGDTIYWTGSLGNNKDGAYKSARNTVFTTKVSGSGAATVLSYGGSYGKLRDDLVAWDEAHGDRYGFAAGTADGQVPKQIDGFNVEGLEFAPGSTTTAYLGFRAPLAPAVADGKALLVPVTNMDKVVGSGATAVFGTPIELDLGGLSVRDLRKNAANQYLIVAGSWAADDNSDPYALYSWDGDPAHAPVKRLDLPTSDPGGWESVVDVPDLTVPGARAQLITDDGSADLYGDGTEAKDLTHPEWKKSRATWFTIGG</sequence>
<feature type="signal peptide" evidence="1">
    <location>
        <begin position="1"/>
        <end position="33"/>
    </location>
</feature>
<dbReference type="OrthoDB" id="5560405at2"/>
<dbReference type="RefSeq" id="WP_075026541.1">
    <property type="nucleotide sequence ID" value="NZ_FONR01000002.1"/>
</dbReference>